<reference evidence="1" key="2">
    <citation type="submission" date="2022-01" db="EMBL/GenBank/DDBJ databases">
        <authorList>
            <person name="Yamashiro T."/>
            <person name="Shiraishi A."/>
            <person name="Satake H."/>
            <person name="Nakayama K."/>
        </authorList>
    </citation>
    <scope>NUCLEOTIDE SEQUENCE</scope>
</reference>
<gene>
    <name evidence="1" type="ORF">Tco_0975364</name>
</gene>
<keyword evidence="2" id="KW-1185">Reference proteome</keyword>
<sequence length="434" mass="48920">MNIKFRGGLLGLKRLQGFLEVTTAQDWDQQHPSQAPVANHSSVLHHQSYQPPDVHQPSQASFPLMNSGLVVPSFLPSDDPIASLNKKIAFISGYTGNGARSNATATGVNRTRGTNSVGQAKEIPTLAAFQTDDLDAFESDYDETPSASAVLIAKLSSYDSKVLSEVPIHDNYLDNHVIGQNVQEMQYSEQLVFNNETNIDITSDSNMISYEQYLNETENAVVQDTSSSAQQDAMIMSVIKEMSKQVAKCNEVDKVNKAVNESLPTELEKYKEQIKLFEERQNCDLNNREKYLDSRLREPHDALCVIDTEETLEMAEESRLKRHAKQNDPIVKEKKKGKLFEIKDKELIIENDRLLEHIICQDVMSVVMHADVESKNVLPANNNSLEHDNLEAELLKKENDRLIELIISQDLVHTHMNTLATVANHRNMEKSYLE</sequence>
<dbReference type="EMBL" id="BQNB010016218">
    <property type="protein sequence ID" value="GJT49207.1"/>
    <property type="molecule type" value="Genomic_DNA"/>
</dbReference>
<reference evidence="1" key="1">
    <citation type="journal article" date="2022" name="Int. J. Mol. Sci.">
        <title>Draft Genome of Tanacetum Coccineum: Genomic Comparison of Closely Related Tanacetum-Family Plants.</title>
        <authorList>
            <person name="Yamashiro T."/>
            <person name="Shiraishi A."/>
            <person name="Nakayama K."/>
            <person name="Satake H."/>
        </authorList>
    </citation>
    <scope>NUCLEOTIDE SEQUENCE</scope>
</reference>
<accession>A0ABQ5EEG2</accession>
<protein>
    <submittedName>
        <fullName evidence="1">Uncharacterized protein</fullName>
    </submittedName>
</protein>
<comment type="caution">
    <text evidence="1">The sequence shown here is derived from an EMBL/GenBank/DDBJ whole genome shotgun (WGS) entry which is preliminary data.</text>
</comment>
<organism evidence="1 2">
    <name type="scientific">Tanacetum coccineum</name>
    <dbReference type="NCBI Taxonomy" id="301880"/>
    <lineage>
        <taxon>Eukaryota</taxon>
        <taxon>Viridiplantae</taxon>
        <taxon>Streptophyta</taxon>
        <taxon>Embryophyta</taxon>
        <taxon>Tracheophyta</taxon>
        <taxon>Spermatophyta</taxon>
        <taxon>Magnoliopsida</taxon>
        <taxon>eudicotyledons</taxon>
        <taxon>Gunneridae</taxon>
        <taxon>Pentapetalae</taxon>
        <taxon>asterids</taxon>
        <taxon>campanulids</taxon>
        <taxon>Asterales</taxon>
        <taxon>Asteraceae</taxon>
        <taxon>Asteroideae</taxon>
        <taxon>Anthemideae</taxon>
        <taxon>Anthemidinae</taxon>
        <taxon>Tanacetum</taxon>
    </lineage>
</organism>
<proteinExistence type="predicted"/>
<name>A0ABQ5EEG2_9ASTR</name>
<evidence type="ECO:0000313" key="1">
    <source>
        <dbReference type="EMBL" id="GJT49207.1"/>
    </source>
</evidence>
<evidence type="ECO:0000313" key="2">
    <source>
        <dbReference type="Proteomes" id="UP001151760"/>
    </source>
</evidence>
<dbReference type="Proteomes" id="UP001151760">
    <property type="component" value="Unassembled WGS sequence"/>
</dbReference>